<proteinExistence type="predicted"/>
<sequence>MYNDKMSDKKVPPPPVLPPFIKIKENFCLFHKGDINGEIYTCPSCKTQYCLKCAKKEKLEGKFCVKCKQIIIT</sequence>
<reference evidence="1" key="1">
    <citation type="journal article" date="2015" name="Nature">
        <title>Complex archaea that bridge the gap between prokaryotes and eukaryotes.</title>
        <authorList>
            <person name="Spang A."/>
            <person name="Saw J.H."/>
            <person name="Jorgensen S.L."/>
            <person name="Zaremba-Niedzwiedzka K."/>
            <person name="Martijn J."/>
            <person name="Lind A.E."/>
            <person name="van Eijk R."/>
            <person name="Schleper C."/>
            <person name="Guy L."/>
            <person name="Ettema T.J."/>
        </authorList>
    </citation>
    <scope>NUCLEOTIDE SEQUENCE</scope>
</reference>
<protein>
    <submittedName>
        <fullName evidence="1">Uncharacterized protein</fullName>
    </submittedName>
</protein>
<dbReference type="AlphaFoldDB" id="A0A0F9EHJ7"/>
<evidence type="ECO:0000313" key="1">
    <source>
        <dbReference type="EMBL" id="KKL73449.1"/>
    </source>
</evidence>
<name>A0A0F9EHJ7_9ZZZZ</name>
<comment type="caution">
    <text evidence="1">The sequence shown here is derived from an EMBL/GenBank/DDBJ whole genome shotgun (WGS) entry which is preliminary data.</text>
</comment>
<gene>
    <name evidence="1" type="ORF">LCGC14_2074780</name>
</gene>
<accession>A0A0F9EHJ7</accession>
<organism evidence="1">
    <name type="scientific">marine sediment metagenome</name>
    <dbReference type="NCBI Taxonomy" id="412755"/>
    <lineage>
        <taxon>unclassified sequences</taxon>
        <taxon>metagenomes</taxon>
        <taxon>ecological metagenomes</taxon>
    </lineage>
</organism>
<dbReference type="EMBL" id="LAZR01024953">
    <property type="protein sequence ID" value="KKL73449.1"/>
    <property type="molecule type" value="Genomic_DNA"/>
</dbReference>